<keyword evidence="3" id="KW-1185">Reference proteome</keyword>
<dbReference type="RefSeq" id="WP_129219277.1">
    <property type="nucleotide sequence ID" value="NZ_QYBC01000008.1"/>
</dbReference>
<sequence>MPRRPPLLPMLALLAALPAGTAAAQDASGCAKFKWPVDRERSAFGTPGLQVVEPGKPLPGIMDPAIVKLKPVADAGFERPPGRKPKGGTFGAAFRTPPVAVAGTYQITLSDEAWIDVIQDGRELRSSASSGQRDCPNVRKSVRFVLAAGQATVQISGAAADSIKVDFLPPP</sequence>
<accession>A0A4Q2RCX6</accession>
<dbReference type="AlphaFoldDB" id="A0A4Q2RCX6"/>
<name>A0A4Q2RCX6_9HYPH</name>
<protein>
    <recommendedName>
        <fullName evidence="4">Homogentisate 1,2-dioxygenase</fullName>
    </recommendedName>
</protein>
<reference evidence="2 3" key="2">
    <citation type="submission" date="2019-02" db="EMBL/GenBank/DDBJ databases">
        <title>'Lichenibacterium ramalinii' gen. nov. sp. nov., 'Lichenibacterium minor' gen. nov. sp. nov.</title>
        <authorList>
            <person name="Pankratov T."/>
        </authorList>
    </citation>
    <scope>NUCLEOTIDE SEQUENCE [LARGE SCALE GENOMIC DNA]</scope>
    <source>
        <strain evidence="2 3">RmlP001</strain>
    </source>
</reference>
<evidence type="ECO:0000313" key="2">
    <source>
        <dbReference type="EMBL" id="RYB05038.1"/>
    </source>
</evidence>
<proteinExistence type="predicted"/>
<organism evidence="2 3">
    <name type="scientific">Lichenibacterium ramalinae</name>
    <dbReference type="NCBI Taxonomy" id="2316527"/>
    <lineage>
        <taxon>Bacteria</taxon>
        <taxon>Pseudomonadati</taxon>
        <taxon>Pseudomonadota</taxon>
        <taxon>Alphaproteobacteria</taxon>
        <taxon>Hyphomicrobiales</taxon>
        <taxon>Lichenihabitantaceae</taxon>
        <taxon>Lichenibacterium</taxon>
    </lineage>
</organism>
<comment type="caution">
    <text evidence="2">The sequence shown here is derived from an EMBL/GenBank/DDBJ whole genome shotgun (WGS) entry which is preliminary data.</text>
</comment>
<gene>
    <name evidence="2" type="ORF">D3272_11305</name>
</gene>
<evidence type="ECO:0000256" key="1">
    <source>
        <dbReference type="SAM" id="SignalP"/>
    </source>
</evidence>
<dbReference type="EMBL" id="QYBC01000008">
    <property type="protein sequence ID" value="RYB05038.1"/>
    <property type="molecule type" value="Genomic_DNA"/>
</dbReference>
<evidence type="ECO:0008006" key="4">
    <source>
        <dbReference type="Google" id="ProtNLM"/>
    </source>
</evidence>
<feature type="chain" id="PRO_5020939724" description="Homogentisate 1,2-dioxygenase" evidence="1">
    <location>
        <begin position="25"/>
        <end position="171"/>
    </location>
</feature>
<feature type="signal peptide" evidence="1">
    <location>
        <begin position="1"/>
        <end position="24"/>
    </location>
</feature>
<reference evidence="2 3" key="1">
    <citation type="submission" date="2018-09" db="EMBL/GenBank/DDBJ databases">
        <authorList>
            <person name="Grouzdev D.S."/>
            <person name="Krutkina M.S."/>
        </authorList>
    </citation>
    <scope>NUCLEOTIDE SEQUENCE [LARGE SCALE GENOMIC DNA]</scope>
    <source>
        <strain evidence="2 3">RmlP001</strain>
    </source>
</reference>
<evidence type="ECO:0000313" key="3">
    <source>
        <dbReference type="Proteomes" id="UP000289411"/>
    </source>
</evidence>
<keyword evidence="1" id="KW-0732">Signal</keyword>
<dbReference type="OrthoDB" id="7376020at2"/>
<dbReference type="Proteomes" id="UP000289411">
    <property type="component" value="Unassembled WGS sequence"/>
</dbReference>